<organism evidence="1 2">
    <name type="scientific">Entomophthora muscae</name>
    <dbReference type="NCBI Taxonomy" id="34485"/>
    <lineage>
        <taxon>Eukaryota</taxon>
        <taxon>Fungi</taxon>
        <taxon>Fungi incertae sedis</taxon>
        <taxon>Zoopagomycota</taxon>
        <taxon>Entomophthoromycotina</taxon>
        <taxon>Entomophthoromycetes</taxon>
        <taxon>Entomophthorales</taxon>
        <taxon>Entomophthoraceae</taxon>
        <taxon>Entomophthora</taxon>
    </lineage>
</organism>
<protein>
    <submittedName>
        <fullName evidence="1">Uncharacterized protein</fullName>
    </submittedName>
</protein>
<evidence type="ECO:0000313" key="1">
    <source>
        <dbReference type="EMBL" id="KAJ9061217.1"/>
    </source>
</evidence>
<gene>
    <name evidence="1" type="ORF">DSO57_1022642</name>
</gene>
<dbReference type="EMBL" id="QTSX02005085">
    <property type="protein sequence ID" value="KAJ9061217.1"/>
    <property type="molecule type" value="Genomic_DNA"/>
</dbReference>
<reference evidence="1" key="1">
    <citation type="submission" date="2022-04" db="EMBL/GenBank/DDBJ databases">
        <title>Genome of the entomopathogenic fungus Entomophthora muscae.</title>
        <authorList>
            <person name="Elya C."/>
            <person name="Lovett B.R."/>
            <person name="Lee E."/>
            <person name="Macias A.M."/>
            <person name="Hajek A.E."/>
            <person name="De Bivort B.L."/>
            <person name="Kasson M.T."/>
            <person name="De Fine Licht H.H."/>
            <person name="Stajich J.E."/>
        </authorList>
    </citation>
    <scope>NUCLEOTIDE SEQUENCE</scope>
    <source>
        <strain evidence="1">Berkeley</strain>
    </source>
</reference>
<name>A0ACC2SGC3_9FUNG</name>
<evidence type="ECO:0000313" key="2">
    <source>
        <dbReference type="Proteomes" id="UP001165960"/>
    </source>
</evidence>
<dbReference type="Proteomes" id="UP001165960">
    <property type="component" value="Unassembled WGS sequence"/>
</dbReference>
<keyword evidence="2" id="KW-1185">Reference proteome</keyword>
<sequence>MHFTEYPPNPAYLEFDLKTILIADPLSRTRYTKYIGCEGKWYEVLPLLFKDKYNYLPAYFFPMTLPLTPQPDRPMEPPTTVKTTSTQLFGALLTGPVVPCSESPNASAYACLPDTLGNKISYLMKLGVSNDILILILNTRQIQELNHGPQKIQAASQEGQWAV</sequence>
<accession>A0ACC2SGC3</accession>
<proteinExistence type="predicted"/>
<comment type="caution">
    <text evidence="1">The sequence shown here is derived from an EMBL/GenBank/DDBJ whole genome shotgun (WGS) entry which is preliminary data.</text>
</comment>